<dbReference type="EMBL" id="LDZY01000002">
    <property type="protein sequence ID" value="KLU67245.1"/>
    <property type="molecule type" value="Genomic_DNA"/>
</dbReference>
<dbReference type="Pfam" id="PF00756">
    <property type="entry name" value="Esterase"/>
    <property type="match status" value="1"/>
</dbReference>
<dbReference type="InterPro" id="IPR000801">
    <property type="entry name" value="Esterase-like"/>
</dbReference>
<evidence type="ECO:0000313" key="2">
    <source>
        <dbReference type="Proteomes" id="UP000036356"/>
    </source>
</evidence>
<dbReference type="InterPro" id="IPR050583">
    <property type="entry name" value="Mycobacterial_A85_antigen"/>
</dbReference>
<dbReference type="InterPro" id="IPR029058">
    <property type="entry name" value="AB_hydrolase_fold"/>
</dbReference>
<protein>
    <submittedName>
        <fullName evidence="1">Putative esterase</fullName>
    </submittedName>
</protein>
<accession>A0A0J1FUX3</accession>
<dbReference type="Gene3D" id="3.40.50.1820">
    <property type="entry name" value="alpha/beta hydrolase"/>
    <property type="match status" value="1"/>
</dbReference>
<dbReference type="PATRIC" id="fig|476652.3.peg.461"/>
<dbReference type="SUPFAM" id="SSF53474">
    <property type="entry name" value="alpha/beta-Hydrolases"/>
    <property type="match status" value="1"/>
</dbReference>
<evidence type="ECO:0000313" key="1">
    <source>
        <dbReference type="EMBL" id="KLU67245.1"/>
    </source>
</evidence>
<organism evidence="1 2">
    <name type="scientific">Desulfosporosinus acididurans</name>
    <dbReference type="NCBI Taxonomy" id="476652"/>
    <lineage>
        <taxon>Bacteria</taxon>
        <taxon>Bacillati</taxon>
        <taxon>Bacillota</taxon>
        <taxon>Clostridia</taxon>
        <taxon>Eubacteriales</taxon>
        <taxon>Desulfitobacteriaceae</taxon>
        <taxon>Desulfosporosinus</taxon>
    </lineage>
</organism>
<name>A0A0J1FUX3_9FIRM</name>
<dbReference type="PANTHER" id="PTHR48098">
    <property type="entry name" value="ENTEROCHELIN ESTERASE-RELATED"/>
    <property type="match status" value="1"/>
</dbReference>
<proteinExistence type="predicted"/>
<dbReference type="STRING" id="476652.DEAC_c04570"/>
<reference evidence="1 2" key="1">
    <citation type="submission" date="2015-06" db="EMBL/GenBank/DDBJ databases">
        <title>Draft genome of the moderately acidophilic sulfate reducer Candidatus Desulfosporosinus acididurans strain M1.</title>
        <authorList>
            <person name="Poehlein A."/>
            <person name="Petzsch P."/>
            <person name="Johnson B.D."/>
            <person name="Schloemann M."/>
            <person name="Daniel R."/>
            <person name="Muehling M."/>
        </authorList>
    </citation>
    <scope>NUCLEOTIDE SEQUENCE [LARGE SCALE GENOMIC DNA]</scope>
    <source>
        <strain evidence="1 2">M1</strain>
    </source>
</reference>
<sequence length="230" mass="25656">MLMMKFVLDQKYCWAEQLGPSDQPVPLVILLSGDDSMQQLSEIREMLLLRIAAGDCRPFLITGFGPIDWDRDFTPWYLEGTGGRIFAGKADEMLDFMKNALLPMLQSTFSLSGEVYPVGYSLGGLTALYGHCRSGFTGCGSCSGSLWFPGWLEFLQKHLPPGKVYLSLGGKEEKTKDPLMCEVGKATQKSKELLAKSAKVIYVKEPGGHFREIPQRIGRAILWLLEPIQR</sequence>
<comment type="caution">
    <text evidence="1">The sequence shown here is derived from an EMBL/GenBank/DDBJ whole genome shotgun (WGS) entry which is preliminary data.</text>
</comment>
<dbReference type="Proteomes" id="UP000036356">
    <property type="component" value="Unassembled WGS sequence"/>
</dbReference>
<dbReference type="AlphaFoldDB" id="A0A0J1FUX3"/>
<dbReference type="PANTHER" id="PTHR48098:SF6">
    <property type="entry name" value="FERRI-BACILLIBACTIN ESTERASE BESA"/>
    <property type="match status" value="1"/>
</dbReference>
<keyword evidence="2" id="KW-1185">Reference proteome</keyword>
<gene>
    <name evidence="1" type="ORF">DEAC_c04570</name>
</gene>